<proteinExistence type="predicted"/>
<gene>
    <name evidence="1" type="ORF">DM484_28815</name>
</gene>
<organism evidence="1 2">
    <name type="scientific">Candidatus Methylumidiphilus alinenensis</name>
    <dbReference type="NCBI Taxonomy" id="2202197"/>
    <lineage>
        <taxon>Bacteria</taxon>
        <taxon>Pseudomonadati</taxon>
        <taxon>Pseudomonadota</taxon>
        <taxon>Gammaproteobacteria</taxon>
        <taxon>Methylococcales</taxon>
        <taxon>Candidatus Methylumidiphilus</taxon>
    </lineage>
</organism>
<protein>
    <submittedName>
        <fullName evidence="1">Uncharacterized protein</fullName>
    </submittedName>
</protein>
<dbReference type="EMBL" id="QJPH01000564">
    <property type="protein sequence ID" value="PZN70098.1"/>
    <property type="molecule type" value="Genomic_DNA"/>
</dbReference>
<accession>A0A2W4QQ81</accession>
<evidence type="ECO:0000313" key="1">
    <source>
        <dbReference type="EMBL" id="PZN70098.1"/>
    </source>
</evidence>
<dbReference type="AlphaFoldDB" id="A0A2W4QQ81"/>
<name>A0A2W4QQ81_9GAMM</name>
<dbReference type="Proteomes" id="UP000249396">
    <property type="component" value="Unassembled WGS sequence"/>
</dbReference>
<reference evidence="1 2" key="1">
    <citation type="journal article" date="2018" name="Aquat. Microb. Ecol.">
        <title>Gammaproteobacterial methanotrophs dominate.</title>
        <authorList>
            <person name="Rissanen A.J."/>
            <person name="Saarenheimo J."/>
            <person name="Tiirola M."/>
            <person name="Peura S."/>
            <person name="Aalto S.L."/>
            <person name="Karvinen A."/>
            <person name="Nykanen H."/>
        </authorList>
    </citation>
    <scope>NUCLEOTIDE SEQUENCE [LARGE SCALE GENOMIC DNA]</scope>
    <source>
        <strain evidence="1">AMbin10</strain>
    </source>
</reference>
<comment type="caution">
    <text evidence="1">The sequence shown here is derived from an EMBL/GenBank/DDBJ whole genome shotgun (WGS) entry which is preliminary data.</text>
</comment>
<sequence>MRALKNARTDEAQKAALRSLAGFGTPWSTLAPVLEQVVANPATSLDIRGFIFGIVTFQVRQEKFGLQQREAVQFLCREFLAVKDTRLLLGFVLNLKLLLHYTGQSEGRQGRLPIERLIIEALKQRKTMGSMPTEIVEQYQDIEETHPEIR</sequence>
<evidence type="ECO:0000313" key="2">
    <source>
        <dbReference type="Proteomes" id="UP000249396"/>
    </source>
</evidence>